<dbReference type="SMART" id="SM00382">
    <property type="entry name" value="AAA"/>
    <property type="match status" value="1"/>
</dbReference>
<proteinExistence type="predicted"/>
<dbReference type="Gene3D" id="3.40.50.300">
    <property type="entry name" value="P-loop containing nucleotide triphosphate hydrolases"/>
    <property type="match status" value="1"/>
</dbReference>
<dbReference type="InterPro" id="IPR027417">
    <property type="entry name" value="P-loop_NTPase"/>
</dbReference>
<keyword evidence="6" id="KW-1185">Reference proteome</keyword>
<dbReference type="GO" id="GO:0016887">
    <property type="term" value="F:ATP hydrolysis activity"/>
    <property type="evidence" value="ECO:0007669"/>
    <property type="project" value="InterPro"/>
</dbReference>
<dbReference type="PANTHER" id="PTHR42939:SF1">
    <property type="entry name" value="ABC TRANSPORTER ATP-BINDING PROTEIN ALBC-RELATED"/>
    <property type="match status" value="1"/>
</dbReference>
<evidence type="ECO:0000256" key="1">
    <source>
        <dbReference type="ARBA" id="ARBA00022448"/>
    </source>
</evidence>
<dbReference type="CDD" id="cd03230">
    <property type="entry name" value="ABC_DR_subfamily_A"/>
    <property type="match status" value="1"/>
</dbReference>
<sequence length="248" mass="26863">MSNNDVLKVEKLVVKYGEKTAVKGISFTVNNGEVYCLLGPNGAGKTSTIKAVLGLVKYEGLIDVLGLGPPSPVVMNHVGVVMETPAVLEALTVKEFLEFLGSVRGTFNARRVEALLEAFELKDYINTPIAALSAGNKQKVAIVAALMHEPRLLLLDEPFNFLDVKSVRILKEIMQRHIESGGSILFSTHIMEVAERVCSRIGIINDGVLVTEGTPGRIKEEANAGTLEDAFLKAIHAEEEIRSILEGL</sequence>
<dbReference type="PANTHER" id="PTHR42939">
    <property type="entry name" value="ABC TRANSPORTER ATP-BINDING PROTEIN ALBC-RELATED"/>
    <property type="match status" value="1"/>
</dbReference>
<dbReference type="AlphaFoldDB" id="A8MBE1"/>
<feature type="domain" description="ABC transporter" evidence="4">
    <location>
        <begin position="7"/>
        <end position="231"/>
    </location>
</feature>
<evidence type="ECO:0000259" key="4">
    <source>
        <dbReference type="PROSITE" id="PS50893"/>
    </source>
</evidence>
<dbReference type="PROSITE" id="PS50893">
    <property type="entry name" value="ABC_TRANSPORTER_2"/>
    <property type="match status" value="1"/>
</dbReference>
<dbReference type="InterPro" id="IPR051782">
    <property type="entry name" value="ABC_Transporter_VariousFunc"/>
</dbReference>
<dbReference type="PROSITE" id="PS00211">
    <property type="entry name" value="ABC_TRANSPORTER_1"/>
    <property type="match status" value="1"/>
</dbReference>
<evidence type="ECO:0000313" key="6">
    <source>
        <dbReference type="Proteomes" id="UP000001137"/>
    </source>
</evidence>
<dbReference type="SUPFAM" id="SSF52540">
    <property type="entry name" value="P-loop containing nucleoside triphosphate hydrolases"/>
    <property type="match status" value="1"/>
</dbReference>
<evidence type="ECO:0000313" key="5">
    <source>
        <dbReference type="EMBL" id="ABW01231.1"/>
    </source>
</evidence>
<dbReference type="KEGG" id="cma:Cmaq_0385"/>
<protein>
    <submittedName>
        <fullName evidence="5">ABC transporter related</fullName>
    </submittedName>
</protein>
<dbReference type="HOGENOM" id="CLU_000604_1_2_2"/>
<dbReference type="GO" id="GO:0005524">
    <property type="term" value="F:ATP binding"/>
    <property type="evidence" value="ECO:0007669"/>
    <property type="project" value="UniProtKB-KW"/>
</dbReference>
<dbReference type="EMBL" id="CP000852">
    <property type="protein sequence ID" value="ABW01231.1"/>
    <property type="molecule type" value="Genomic_DNA"/>
</dbReference>
<keyword evidence="3" id="KW-0067">ATP-binding</keyword>
<dbReference type="STRING" id="397948.Cmaq_0385"/>
<keyword evidence="1" id="KW-0813">Transport</keyword>
<dbReference type="RefSeq" id="WP_012185451.1">
    <property type="nucleotide sequence ID" value="NC_009954.1"/>
</dbReference>
<keyword evidence="2" id="KW-0547">Nucleotide-binding</keyword>
<organism evidence="5 6">
    <name type="scientific">Caldivirga maquilingensis (strain ATCC 700844 / DSM 13496 / JCM 10307 / IC-167)</name>
    <dbReference type="NCBI Taxonomy" id="397948"/>
    <lineage>
        <taxon>Archaea</taxon>
        <taxon>Thermoproteota</taxon>
        <taxon>Thermoprotei</taxon>
        <taxon>Thermoproteales</taxon>
        <taxon>Thermoproteaceae</taxon>
        <taxon>Caldivirga</taxon>
    </lineage>
</organism>
<evidence type="ECO:0000256" key="2">
    <source>
        <dbReference type="ARBA" id="ARBA00022741"/>
    </source>
</evidence>
<dbReference type="InterPro" id="IPR003593">
    <property type="entry name" value="AAA+_ATPase"/>
</dbReference>
<gene>
    <name evidence="5" type="ordered locus">Cmaq_0385</name>
</gene>
<dbReference type="Pfam" id="PF00005">
    <property type="entry name" value="ABC_tran"/>
    <property type="match status" value="1"/>
</dbReference>
<dbReference type="eggNOG" id="arCOG00194">
    <property type="taxonomic scope" value="Archaea"/>
</dbReference>
<evidence type="ECO:0000256" key="3">
    <source>
        <dbReference type="ARBA" id="ARBA00022840"/>
    </source>
</evidence>
<dbReference type="Proteomes" id="UP000001137">
    <property type="component" value="Chromosome"/>
</dbReference>
<dbReference type="OrthoDB" id="87732at2157"/>
<dbReference type="InterPro" id="IPR003439">
    <property type="entry name" value="ABC_transporter-like_ATP-bd"/>
</dbReference>
<reference evidence="5 6" key="1">
    <citation type="submission" date="2007-10" db="EMBL/GenBank/DDBJ databases">
        <title>Complete sequence of Caldivirga maquilingensis IC-167.</title>
        <authorList>
            <consortium name="US DOE Joint Genome Institute"/>
            <person name="Copeland A."/>
            <person name="Lucas S."/>
            <person name="Lapidus A."/>
            <person name="Barry K."/>
            <person name="Glavina del Rio T."/>
            <person name="Dalin E."/>
            <person name="Tice H."/>
            <person name="Pitluck S."/>
            <person name="Saunders E."/>
            <person name="Brettin T."/>
            <person name="Bruce D."/>
            <person name="Detter J.C."/>
            <person name="Han C."/>
            <person name="Schmutz J."/>
            <person name="Larimer F."/>
            <person name="Land M."/>
            <person name="Hauser L."/>
            <person name="Kyrpides N."/>
            <person name="Ivanova N."/>
            <person name="Biddle J.F."/>
            <person name="Zhang Z."/>
            <person name="Fitz-Gibbon S.T."/>
            <person name="Lowe T.M."/>
            <person name="Saltikov C."/>
            <person name="House C.H."/>
            <person name="Richardson P."/>
        </authorList>
    </citation>
    <scope>NUCLEOTIDE SEQUENCE [LARGE SCALE GENOMIC DNA]</scope>
    <source>
        <strain evidence="6">ATCC 700844 / DSM 13496 / JCM 10307 / IC-167</strain>
    </source>
</reference>
<dbReference type="InterPro" id="IPR017871">
    <property type="entry name" value="ABC_transporter-like_CS"/>
</dbReference>
<name>A8MBE1_CALMQ</name>
<accession>A8MBE1</accession>
<dbReference type="GeneID" id="5709187"/>